<dbReference type="InterPro" id="IPR002104">
    <property type="entry name" value="Integrase_catalytic"/>
</dbReference>
<evidence type="ECO:0000256" key="1">
    <source>
        <dbReference type="ARBA" id="ARBA00023172"/>
    </source>
</evidence>
<accession>A0A812TIQ7</accession>
<gene>
    <name evidence="4" type="primary">SUF4</name>
    <name evidence="4" type="ORF">SNEC2469_LOCUS15389</name>
</gene>
<dbReference type="GO" id="GO:0003677">
    <property type="term" value="F:DNA binding"/>
    <property type="evidence" value="ECO:0007669"/>
    <property type="project" value="InterPro"/>
</dbReference>
<evidence type="ECO:0000256" key="2">
    <source>
        <dbReference type="SAM" id="MobiDB-lite"/>
    </source>
</evidence>
<dbReference type="OrthoDB" id="435979at2759"/>
<feature type="compositionally biased region" description="Low complexity" evidence="2">
    <location>
        <begin position="41"/>
        <end position="63"/>
    </location>
</feature>
<name>A0A812TIQ7_9DINO</name>
<feature type="domain" description="Tyr recombinase" evidence="3">
    <location>
        <begin position="1823"/>
        <end position="2006"/>
    </location>
</feature>
<dbReference type="GO" id="GO:0006310">
    <property type="term" value="P:DNA recombination"/>
    <property type="evidence" value="ECO:0007669"/>
    <property type="project" value="UniProtKB-KW"/>
</dbReference>
<feature type="compositionally biased region" description="Polar residues" evidence="2">
    <location>
        <begin position="29"/>
        <end position="40"/>
    </location>
</feature>
<evidence type="ECO:0000313" key="4">
    <source>
        <dbReference type="EMBL" id="CAE7535000.1"/>
    </source>
</evidence>
<reference evidence="4" key="1">
    <citation type="submission" date="2021-02" db="EMBL/GenBank/DDBJ databases">
        <authorList>
            <person name="Dougan E. K."/>
            <person name="Rhodes N."/>
            <person name="Thang M."/>
            <person name="Chan C."/>
        </authorList>
    </citation>
    <scope>NUCLEOTIDE SEQUENCE</scope>
</reference>
<dbReference type="PROSITE" id="PS51898">
    <property type="entry name" value="TYR_RECOMBINASE"/>
    <property type="match status" value="1"/>
</dbReference>
<feature type="region of interest" description="Disordered" evidence="2">
    <location>
        <begin position="29"/>
        <end position="63"/>
    </location>
</feature>
<proteinExistence type="predicted"/>
<sequence length="2038" mass="225128">MGTPPNLDLNLQALIERFGSLTIQISLPDSAGTRTSNSQETSAAAAATSSSSPSAPSAATCSSAPSTSSAAQLSIHPASGTPSDRVLSLARHLRAPLGGRSPESRIRLAYQLGREAARICCGDARCFESASISSRRTVYVILVGDLVERPFFTHSSDLYFRTVKPHGEFDPASVSHGFASTAEAEADLEEATASDFGGTLGPWTAATLGVTTGTGKALKKTAVCLLVDVNAAGVTMLSDQAPLTVAGELTSFGSHRLQNVWPLGKGALDALEVFLNGDELEDLPERLEPYFTCSSGAEARPEEPADPGDQDGTQRELLQQILAQTSTQSGIIQQRLSGLDAIEARLSLLEERGAPPPAELELKNPLLGSAKLPGWAPQLFEEGAGAKLSRGQVDQLLQLAGQAPRTLGDLPGPSSTARGASKVLAAAPKIRPGTVPAAGVGLEDDEEDGEGAVVAAVGSTDLLSQLLAQQTQILSQLATSARKSHDPLHLLGSAGDSDDSSKVAGVKGMAARQLLREQFLQHPRKVHAKVRERLAQARRRASVAELEPRDMWAHFQETVPLGNFKTLTYLSFLLAEMWEAAERGEQDEVLSLLSLGLVFCEQAANEQGHTRLAWLLTCREDPPFAVVEQRKAPRAEVPHGMLSDPRWVATQLGYLRDVETIQDRTQKSHGQQPGARATSPDAPKGRGRRGGKNQQETAASSSQLAGRRKARWDFRNACRSWTRLLVAAGNWLVQGRLERHAAVWTRLARGPKSGLERAFQKYDQIDKQLQVLHQMSARLHSDLQPYCKPSRGEEAEPATVDSEPSAASPAKFSLKPLAQTSSLQIDPKRLKFEHAPRFKAEPFLVDPLLRAGFSDPSVFRRPSSVWDRPKRARVQASRSDQLALYRKWDDVDSLYLLRASESELKFRCGLFAVYKSDKFDRQILNPIPENGRSFSVSDATLSLAHASLLCQLYLPEGKNLVISSDDLEDFYHGFVVGDRHAARNHIHGVFHGRDFEGWKAYREELHDVQVVGCFKTLAMGTNFAVETAQHAHSVLLRRAGGLLPKEQVAYRKALPKGPGFDLLCIDDRVYLLIVSASEFGKAPRLDRRDVRLFSQAAAQYKEVHLCISQKKAVRNAYQATVLGGELDGVRGDLAAPRLKTAALCCLTFQLIVLGFCSKGLLQCILGCWVFVTMFRRPAMSLLGQVYHDLQGREDSEVFRLSMEAKQELLQLVIWAPMMFSNLRAEPIEALFCTDASPFAAGVCQAQMPKEAVFELLRHADYKGHHTMLQPAISSYLEMHHDIAEPAPYKLPGSLTEGILFDVCEVFLGERTLSLAASRLGLCVHPGFNLNGDSQGDLLQSQPMHHIIGLICRRVVAYVHLAPGCKTFGSMEKPKLRSRSAPWGLEPQEARTLEANRLALRIAFVLRLCVAYGLLASLEQPANSVMFRMRTFGRLLRSGFHRLRFCACSFGSPFQGASHWLTNNPDLLQMEGACSCPLKDRHLRIASRLTPDNIQLFMCLCRPDAFSVFGRTPEVGEFVRTYSHPCPLQAVQQVLLIQAPKIRALRTAGDMSHRPAHQPARWVGDLGTCLEWRKLIQYRFKKINHININEELCLRSLLRHLSSTRPVSRFAVFLDSRVTIGCNAKGRSSSMKLNYYLSTSLPFILGGELFPALFHIGTDDNVSDDPSRLRDLRAAPAVRPLWLSNFLAGRHKYFDLVRSSDDRAWPLSGWSRFAVLLLAVAWDATPKESDPGLSSKRELGPGRRWIEEELKCEFAQVCASGLLLSTALVGYGKSLFYSGQPKYMFSESINAVSDQFKHLRAHFAAAWSILSRWEEEEPGERSMVMPESLLRAAVALSLLWRWPHFAGFLLVGFHALLRPSEILRLRRRDLILPRDLLTNVPVAFVRILGSKTKRFLQRQHARISDALSVAFLDALFGHCHPLSPLFDCSPAVLRRRWNALFSALGVPVSEDQHGITPKSLRGSGATWLYQRTEAVEKIMWRGRWQQKRTLEHYLQDVAGQLLLVDLAESHRYQIQQLANLAACFLVGFVNSFHDARSST</sequence>
<dbReference type="InterPro" id="IPR013762">
    <property type="entry name" value="Integrase-like_cat_sf"/>
</dbReference>
<evidence type="ECO:0000259" key="3">
    <source>
        <dbReference type="PROSITE" id="PS51898"/>
    </source>
</evidence>
<dbReference type="Proteomes" id="UP000601435">
    <property type="component" value="Unassembled WGS sequence"/>
</dbReference>
<dbReference type="EMBL" id="CAJNJA010024947">
    <property type="protein sequence ID" value="CAE7535000.1"/>
    <property type="molecule type" value="Genomic_DNA"/>
</dbReference>
<dbReference type="SUPFAM" id="SSF56349">
    <property type="entry name" value="DNA breaking-rejoining enzymes"/>
    <property type="match status" value="1"/>
</dbReference>
<dbReference type="InterPro" id="IPR011010">
    <property type="entry name" value="DNA_brk_join_enz"/>
</dbReference>
<feature type="compositionally biased region" description="Polar residues" evidence="2">
    <location>
        <begin position="692"/>
        <end position="704"/>
    </location>
</feature>
<protein>
    <submittedName>
        <fullName evidence="4">SUF4 protein</fullName>
    </submittedName>
</protein>
<comment type="caution">
    <text evidence="4">The sequence shown here is derived from an EMBL/GenBank/DDBJ whole genome shotgun (WGS) entry which is preliminary data.</text>
</comment>
<keyword evidence="1" id="KW-0233">DNA recombination</keyword>
<feature type="region of interest" description="Disordered" evidence="2">
    <location>
        <begin position="662"/>
        <end position="706"/>
    </location>
</feature>
<feature type="region of interest" description="Disordered" evidence="2">
    <location>
        <begin position="787"/>
        <end position="809"/>
    </location>
</feature>
<evidence type="ECO:0000313" key="5">
    <source>
        <dbReference type="Proteomes" id="UP000601435"/>
    </source>
</evidence>
<keyword evidence="5" id="KW-1185">Reference proteome</keyword>
<dbReference type="GO" id="GO:0015074">
    <property type="term" value="P:DNA integration"/>
    <property type="evidence" value="ECO:0007669"/>
    <property type="project" value="InterPro"/>
</dbReference>
<dbReference type="Gene3D" id="1.10.443.10">
    <property type="entry name" value="Intergrase catalytic core"/>
    <property type="match status" value="1"/>
</dbReference>
<organism evidence="4 5">
    <name type="scientific">Symbiodinium necroappetens</name>
    <dbReference type="NCBI Taxonomy" id="1628268"/>
    <lineage>
        <taxon>Eukaryota</taxon>
        <taxon>Sar</taxon>
        <taxon>Alveolata</taxon>
        <taxon>Dinophyceae</taxon>
        <taxon>Suessiales</taxon>
        <taxon>Symbiodiniaceae</taxon>
        <taxon>Symbiodinium</taxon>
    </lineage>
</organism>